<keyword evidence="3 6" id="KW-0812">Transmembrane</keyword>
<dbReference type="PANTHER" id="PTHR22911">
    <property type="entry name" value="ACYL-MALONYL CONDENSING ENZYME-RELATED"/>
    <property type="match status" value="1"/>
</dbReference>
<keyword evidence="9" id="KW-1185">Reference proteome</keyword>
<comment type="subcellular location">
    <subcellularLocation>
        <location evidence="1">Membrane</location>
        <topology evidence="1">Multi-pass membrane protein</topology>
    </subcellularLocation>
</comment>
<organism evidence="8 9">
    <name type="scientific">Roseovarius aestuarii</name>
    <dbReference type="NCBI Taxonomy" id="475083"/>
    <lineage>
        <taxon>Bacteria</taxon>
        <taxon>Pseudomonadati</taxon>
        <taxon>Pseudomonadota</taxon>
        <taxon>Alphaproteobacteria</taxon>
        <taxon>Rhodobacterales</taxon>
        <taxon>Roseobacteraceae</taxon>
        <taxon>Roseovarius</taxon>
    </lineage>
</organism>
<dbReference type="SUPFAM" id="SSF103481">
    <property type="entry name" value="Multidrug resistance efflux transporter EmrE"/>
    <property type="match status" value="2"/>
</dbReference>
<feature type="transmembrane region" description="Helical" evidence="6">
    <location>
        <begin position="135"/>
        <end position="156"/>
    </location>
</feature>
<feature type="transmembrane region" description="Helical" evidence="6">
    <location>
        <begin position="29"/>
        <end position="49"/>
    </location>
</feature>
<name>A0A1X7BNI3_9RHOB</name>
<dbReference type="GO" id="GO:0016020">
    <property type="term" value="C:membrane"/>
    <property type="evidence" value="ECO:0007669"/>
    <property type="project" value="UniProtKB-SubCell"/>
</dbReference>
<protein>
    <submittedName>
        <fullName evidence="8">Riboflavin transporter</fullName>
    </submittedName>
</protein>
<feature type="domain" description="EamA" evidence="7">
    <location>
        <begin position="2"/>
        <end position="128"/>
    </location>
</feature>
<gene>
    <name evidence="8" type="primary">ribN_3</name>
    <name evidence="8" type="ORF">ROA7745_00999</name>
</gene>
<dbReference type="InterPro" id="IPR037185">
    <property type="entry name" value="EmrE-like"/>
</dbReference>
<accession>A0A1X7BNI3</accession>
<dbReference type="RefSeq" id="WP_085799127.1">
    <property type="nucleotide sequence ID" value="NZ_FWXB01000002.1"/>
</dbReference>
<dbReference type="OrthoDB" id="9810329at2"/>
<feature type="transmembrane region" description="Helical" evidence="6">
    <location>
        <begin position="61"/>
        <end position="81"/>
    </location>
</feature>
<feature type="transmembrane region" description="Helical" evidence="6">
    <location>
        <begin position="252"/>
        <end position="270"/>
    </location>
</feature>
<reference evidence="8 9" key="1">
    <citation type="submission" date="2017-03" db="EMBL/GenBank/DDBJ databases">
        <authorList>
            <person name="Afonso C.L."/>
            <person name="Miller P.J."/>
            <person name="Scott M.A."/>
            <person name="Spackman E."/>
            <person name="Goraichik I."/>
            <person name="Dimitrov K.M."/>
            <person name="Suarez D.L."/>
            <person name="Swayne D.E."/>
        </authorList>
    </citation>
    <scope>NUCLEOTIDE SEQUENCE [LARGE SCALE GENOMIC DNA]</scope>
    <source>
        <strain evidence="8 9">CECT 7745</strain>
    </source>
</reference>
<dbReference type="EMBL" id="FWXB01000002">
    <property type="protein sequence ID" value="SMC11188.1"/>
    <property type="molecule type" value="Genomic_DNA"/>
</dbReference>
<evidence type="ECO:0000313" key="8">
    <source>
        <dbReference type="EMBL" id="SMC11188.1"/>
    </source>
</evidence>
<evidence type="ECO:0000313" key="9">
    <source>
        <dbReference type="Proteomes" id="UP000193224"/>
    </source>
</evidence>
<dbReference type="AlphaFoldDB" id="A0A1X7BNI3"/>
<evidence type="ECO:0000256" key="3">
    <source>
        <dbReference type="ARBA" id="ARBA00022692"/>
    </source>
</evidence>
<keyword evidence="4 6" id="KW-1133">Transmembrane helix</keyword>
<dbReference type="PANTHER" id="PTHR22911:SF6">
    <property type="entry name" value="SOLUTE CARRIER FAMILY 35 MEMBER G1"/>
    <property type="match status" value="1"/>
</dbReference>
<dbReference type="Proteomes" id="UP000193224">
    <property type="component" value="Unassembled WGS sequence"/>
</dbReference>
<proteinExistence type="inferred from homology"/>
<dbReference type="Pfam" id="PF00892">
    <property type="entry name" value="EamA"/>
    <property type="match status" value="2"/>
</dbReference>
<evidence type="ECO:0000259" key="7">
    <source>
        <dbReference type="Pfam" id="PF00892"/>
    </source>
</evidence>
<dbReference type="InterPro" id="IPR000620">
    <property type="entry name" value="EamA_dom"/>
</dbReference>
<comment type="similarity">
    <text evidence="2">Belongs to the drug/metabolite transporter (DMT) superfamily. 10 TMS drug/metabolite exporter (DME) (TC 2.A.7.3) family.</text>
</comment>
<sequence length="275" mass="29651">MIGAIVSFTLMAVAGRAISFELDTFEIMMYRSLVGIFILGTFLSLTGNWSRVERGHTGLHLIRNVCHFAGQNLWFFALTAIPLAQVFALEFTSPLWVLILSPLLLGEKLTRLRSLSAVLGFIGILIVARPSPETVTIGTIAAAIAAIGFAGAIIFTKQLTRVTTLASILLYMTITQAIFGLICAGIDGAVVWPSSNSMLWLVVIGCGGLLAHFCITNALAIAPATVVTPVDFARLPVIAIVGYLFYNEQIDAFVLIGALIIFGANYLNIWSETRK</sequence>
<evidence type="ECO:0000256" key="6">
    <source>
        <dbReference type="SAM" id="Phobius"/>
    </source>
</evidence>
<evidence type="ECO:0000256" key="2">
    <source>
        <dbReference type="ARBA" id="ARBA00009853"/>
    </source>
</evidence>
<evidence type="ECO:0000256" key="1">
    <source>
        <dbReference type="ARBA" id="ARBA00004141"/>
    </source>
</evidence>
<evidence type="ECO:0000256" key="4">
    <source>
        <dbReference type="ARBA" id="ARBA00022989"/>
    </source>
</evidence>
<dbReference type="Gene3D" id="1.10.3730.20">
    <property type="match status" value="1"/>
</dbReference>
<evidence type="ECO:0000256" key="5">
    <source>
        <dbReference type="ARBA" id="ARBA00023136"/>
    </source>
</evidence>
<feature type="transmembrane region" description="Helical" evidence="6">
    <location>
        <begin position="168"/>
        <end position="192"/>
    </location>
</feature>
<feature type="domain" description="EamA" evidence="7">
    <location>
        <begin position="137"/>
        <end position="268"/>
    </location>
</feature>
<feature type="transmembrane region" description="Helical" evidence="6">
    <location>
        <begin position="112"/>
        <end position="129"/>
    </location>
</feature>
<feature type="transmembrane region" description="Helical" evidence="6">
    <location>
        <begin position="198"/>
        <end position="219"/>
    </location>
</feature>
<keyword evidence="5 6" id="KW-0472">Membrane</keyword>